<name>A0A0B5QG29_CLOBE</name>
<dbReference type="PANTHER" id="PTHR33269:SF17">
    <property type="entry name" value="NADH-UBIQUINONE OXIDOREDUCTASE CHAIN 6"/>
    <property type="match status" value="1"/>
</dbReference>
<feature type="transmembrane region" description="Helical" evidence="2">
    <location>
        <begin position="31"/>
        <end position="48"/>
    </location>
</feature>
<dbReference type="EC" id="7.1.1.-" evidence="2"/>
<keyword evidence="3" id="KW-0830">Ubiquinone</keyword>
<dbReference type="GeneID" id="66345913"/>
<keyword evidence="2" id="KW-0874">Quinone</keyword>
<dbReference type="KEGG" id="cbei:LF65_03373"/>
<evidence type="ECO:0000256" key="2">
    <source>
        <dbReference type="RuleBase" id="RU004429"/>
    </source>
</evidence>
<keyword evidence="2" id="KW-0812">Transmembrane</keyword>
<comment type="function">
    <text evidence="2">NDH-1 shuttles electrons from NADH, via FMN and iron-sulfur (Fe-S) centers, to quinones in the respiratory chain. Couples the redox reaction to proton translocation (for every two electrons transferred, four hydrogen ions are translocated across the cytoplasmic membrane), and thus conserves the redox energy in a proton gradient.</text>
</comment>
<dbReference type="EMBL" id="CP010086">
    <property type="protein sequence ID" value="AJG99935.1"/>
    <property type="molecule type" value="Genomic_DNA"/>
</dbReference>
<evidence type="ECO:0000313" key="3">
    <source>
        <dbReference type="EMBL" id="AJG99935.1"/>
    </source>
</evidence>
<comment type="similarity">
    <text evidence="1 2">Belongs to the complex I subunit 6 family.</text>
</comment>
<dbReference type="Pfam" id="PF00499">
    <property type="entry name" value="Oxidored_q3"/>
    <property type="match status" value="1"/>
</dbReference>
<keyword evidence="2" id="KW-1003">Cell membrane</keyword>
<keyword evidence="2" id="KW-0472">Membrane</keyword>
<comment type="catalytic activity">
    <reaction evidence="2">
        <text>a quinone + NADH + 5 H(+)(in) = a quinol + NAD(+) + 4 H(+)(out)</text>
        <dbReference type="Rhea" id="RHEA:57888"/>
        <dbReference type="ChEBI" id="CHEBI:15378"/>
        <dbReference type="ChEBI" id="CHEBI:24646"/>
        <dbReference type="ChEBI" id="CHEBI:57540"/>
        <dbReference type="ChEBI" id="CHEBI:57945"/>
        <dbReference type="ChEBI" id="CHEBI:132124"/>
    </reaction>
</comment>
<protein>
    <recommendedName>
        <fullName evidence="2">NADH-quinone oxidoreductase subunit J</fullName>
        <ecNumber evidence="2">7.1.1.-</ecNumber>
    </recommendedName>
</protein>
<reference evidence="4" key="3">
    <citation type="submission" date="2020-05" db="EMBL/GenBank/DDBJ databases">
        <title>Genomic insights into acetone-butanol-ethanol (ABE) fermentation by sequencing solventogenic clostridia strains.</title>
        <authorList>
            <person name="Brown S."/>
        </authorList>
    </citation>
    <scope>NUCLEOTIDE SEQUENCE</scope>
    <source>
        <strain evidence="4">DJ126</strain>
    </source>
</reference>
<dbReference type="OrthoDB" id="9814997at2"/>
<feature type="transmembrane region" description="Helical" evidence="2">
    <location>
        <begin position="136"/>
        <end position="158"/>
    </location>
</feature>
<keyword evidence="2" id="KW-0520">NAD</keyword>
<evidence type="ECO:0000313" key="5">
    <source>
        <dbReference type="Proteomes" id="UP000031866"/>
    </source>
</evidence>
<dbReference type="PANTHER" id="PTHR33269">
    <property type="entry name" value="NADH-UBIQUINONE OXIDOREDUCTASE CHAIN 6"/>
    <property type="match status" value="1"/>
</dbReference>
<reference evidence="3" key="2">
    <citation type="submission" date="2016-02" db="EMBL/GenBank/DDBJ databases">
        <title>Genome sequence of Clostridium beijerinckii strain 59B.</title>
        <authorList>
            <person name="Little G.T."/>
            <person name="Minton N.P."/>
        </authorList>
    </citation>
    <scope>NUCLEOTIDE SEQUENCE</scope>
    <source>
        <strain evidence="3">NCIMB 14988</strain>
    </source>
</reference>
<feature type="transmembrane region" description="Helical" evidence="2">
    <location>
        <begin position="92"/>
        <end position="110"/>
    </location>
</feature>
<dbReference type="InterPro" id="IPR042106">
    <property type="entry name" value="Nuo/plastoQ_OxRdtase_6_NuoJ"/>
</dbReference>
<comment type="subcellular location">
    <subcellularLocation>
        <location evidence="2">Cell membrane</location>
        <topology evidence="2">Multi-pass membrane protein</topology>
    </subcellularLocation>
</comment>
<gene>
    <name evidence="4" type="ORF">DFH45_004242</name>
    <name evidence="3" type="ORF">LF65_03373</name>
</gene>
<dbReference type="Gene3D" id="1.20.120.1200">
    <property type="entry name" value="NADH-ubiquinone/plastoquinone oxidoreductase chain 6, subunit NuoJ"/>
    <property type="match status" value="1"/>
</dbReference>
<organism evidence="3 5">
    <name type="scientific">Clostridium beijerinckii</name>
    <name type="common">Clostridium MP</name>
    <dbReference type="NCBI Taxonomy" id="1520"/>
    <lineage>
        <taxon>Bacteria</taxon>
        <taxon>Bacillati</taxon>
        <taxon>Bacillota</taxon>
        <taxon>Clostridia</taxon>
        <taxon>Eubacteriales</taxon>
        <taxon>Clostridiaceae</taxon>
        <taxon>Clostridium</taxon>
    </lineage>
</organism>
<proteinExistence type="inferred from homology"/>
<keyword evidence="2" id="KW-1133">Transmembrane helix</keyword>
<dbReference type="GO" id="GO:0005886">
    <property type="term" value="C:plasma membrane"/>
    <property type="evidence" value="ECO:0007669"/>
    <property type="project" value="UniProtKB-SubCell"/>
</dbReference>
<dbReference type="InterPro" id="IPR001457">
    <property type="entry name" value="NADH_UbQ/plastoQ_OxRdtase_su6"/>
</dbReference>
<evidence type="ECO:0000256" key="1">
    <source>
        <dbReference type="ARBA" id="ARBA00005698"/>
    </source>
</evidence>
<dbReference type="AlphaFoldDB" id="A0A0B5QG29"/>
<sequence length="163" mass="17945">MISAFVFWPIAFLIIAFAIGVVHSKNIIHSALSMILTFIGIAVVFILLQADFLALAQILIYAGAISILIVFAIMLTRKNDMKNSNPFNKLRWTGLAFCLGFFGLITRLILRSNFTYKNLNIENTISAIADGFFGNYMIPFEVSALLLLIALVGAIILAKGVKN</sequence>
<dbReference type="Proteomes" id="UP000821656">
    <property type="component" value="Unassembled WGS sequence"/>
</dbReference>
<feature type="transmembrane region" description="Helical" evidence="2">
    <location>
        <begin position="54"/>
        <end position="76"/>
    </location>
</feature>
<dbReference type="EMBL" id="JABSXK010000001">
    <property type="protein sequence ID" value="NRV11279.1"/>
    <property type="molecule type" value="Genomic_DNA"/>
</dbReference>
<dbReference type="Proteomes" id="UP000031866">
    <property type="component" value="Chromosome"/>
</dbReference>
<dbReference type="RefSeq" id="WP_041897377.1">
    <property type="nucleotide sequence ID" value="NZ_BKAK01000018.1"/>
</dbReference>
<reference evidence="5" key="1">
    <citation type="submission" date="2014-12" db="EMBL/GenBank/DDBJ databases">
        <title>Genome sequence of Clostridium beijerinckii strain 59B.</title>
        <authorList>
            <person name="Little G.T."/>
            <person name="Minton N.P."/>
        </authorList>
    </citation>
    <scope>NUCLEOTIDE SEQUENCE [LARGE SCALE GENOMIC DNA]</scope>
    <source>
        <strain evidence="5">59B</strain>
    </source>
</reference>
<feature type="transmembrane region" description="Helical" evidence="2">
    <location>
        <begin position="6"/>
        <end position="24"/>
    </location>
</feature>
<dbReference type="GO" id="GO:0048038">
    <property type="term" value="F:quinone binding"/>
    <property type="evidence" value="ECO:0007669"/>
    <property type="project" value="UniProtKB-UniRule"/>
</dbReference>
<dbReference type="GO" id="GO:0008137">
    <property type="term" value="F:NADH dehydrogenase (ubiquinone) activity"/>
    <property type="evidence" value="ECO:0007669"/>
    <property type="project" value="UniProtKB-UniRule"/>
</dbReference>
<accession>A0A0B5QG29</accession>
<evidence type="ECO:0000313" key="4">
    <source>
        <dbReference type="EMBL" id="NRV11279.1"/>
    </source>
</evidence>
<dbReference type="STRING" id="1520.LF65_03373"/>